<dbReference type="InterPro" id="IPR036188">
    <property type="entry name" value="FAD/NAD-bd_sf"/>
</dbReference>
<dbReference type="PANTHER" id="PTHR43004">
    <property type="entry name" value="TRK SYSTEM POTASSIUM UPTAKE PROTEIN"/>
    <property type="match status" value="1"/>
</dbReference>
<dbReference type="EMBL" id="JAZAVJ010000039">
    <property type="protein sequence ID" value="KAK7419247.1"/>
    <property type="molecule type" value="Genomic_DNA"/>
</dbReference>
<feature type="domain" description="Phenol hydroxylase-like C-terminal dimerisation" evidence="6">
    <location>
        <begin position="462"/>
        <end position="661"/>
    </location>
</feature>
<accession>A0ABR1HDL3</accession>
<dbReference type="InterPro" id="IPR002938">
    <property type="entry name" value="FAD-bd"/>
</dbReference>
<comment type="similarity">
    <text evidence="1">Belongs to the PheA/TfdB FAD monooxygenase family.</text>
</comment>
<name>A0ABR1HDL3_9HYPO</name>
<protein>
    <recommendedName>
        <fullName evidence="9">Phenol 2-monooxygenase</fullName>
    </recommendedName>
</protein>
<dbReference type="InterPro" id="IPR036249">
    <property type="entry name" value="Thioredoxin-like_sf"/>
</dbReference>
<feature type="domain" description="FAD-binding" evidence="5">
    <location>
        <begin position="10"/>
        <end position="419"/>
    </location>
</feature>
<dbReference type="Gene3D" id="3.30.9.10">
    <property type="entry name" value="D-Amino Acid Oxidase, subunit A, domain 2"/>
    <property type="match status" value="1"/>
</dbReference>
<evidence type="ECO:0000259" key="5">
    <source>
        <dbReference type="Pfam" id="PF01494"/>
    </source>
</evidence>
<sequence length="664" mass="74205">MQGKTTTDHVDVLIVGAGPAGLMMATWLAKCGIKTRIVDKRGTKVFNGQADGLQCRTLEIFDSFGFGHRAWIESNHMLEICLWNPDKDGVIQRSSRIADTIPGISRFQQVVLHQGRIERFFLDAMKDFSAGEVAVERGVMPTSLEIDAKSVEDPNAYPVTVQLRHLSEEESTPKQTATMSNGSSVQDGLFRSNMAADDTADLLKAAELNDKANTTEVVKAKYVVGADGAHSWVRKEIGLKLEGDSTDYIWGVLDIVPITDFPDIRMRCAIHSAASGSIMVIPRENKLVRLYIQLTTTEKIGEQDSRADRSSLTPEVILESAQRIIAPYKLSYRKLDWWTAYQIGQRVGSRFGVHDRVFLAGDAVHTHSPKAGQGMNVSMQDSYNLGWKIANVVKGVADRSILKTYESERKGIAHALINFDHKFSRLFSGRPARDIMDEEGISMEEFKNAFQKGNLFASGIAVDYDKSVIVSKPEGEADAEARNLAPELKLGQRIPSVKVLNQSDARPWHLQELLRSNGTWRVILFPGDISKIAQKSRMTSICEELASPSSFLKRFTPSGSRYDSVIEVLTVHVAKRADVDIFDFPEVLRPYDEIEGWDYHKIFVDDQSYHEGHGHLYETFSISRDEGCIVVLRPDQHISYVGKMDDYKSVDGFFSAFMVPQTLS</sequence>
<keyword evidence="8" id="KW-1185">Reference proteome</keyword>
<dbReference type="SUPFAM" id="SSF52833">
    <property type="entry name" value="Thioredoxin-like"/>
    <property type="match status" value="1"/>
</dbReference>
<evidence type="ECO:0000256" key="4">
    <source>
        <dbReference type="ARBA" id="ARBA00023002"/>
    </source>
</evidence>
<evidence type="ECO:0000313" key="8">
    <source>
        <dbReference type="Proteomes" id="UP001498476"/>
    </source>
</evidence>
<evidence type="ECO:0000256" key="1">
    <source>
        <dbReference type="ARBA" id="ARBA00007801"/>
    </source>
</evidence>
<gene>
    <name evidence="7" type="ORF">QQX98_003399</name>
</gene>
<keyword evidence="4" id="KW-0560">Oxidoreductase</keyword>
<evidence type="ECO:0000256" key="3">
    <source>
        <dbReference type="ARBA" id="ARBA00022827"/>
    </source>
</evidence>
<dbReference type="InterPro" id="IPR012941">
    <property type="entry name" value="Phe_hydrox_C_dim_dom"/>
</dbReference>
<dbReference type="PANTHER" id="PTHR43004:SF20">
    <property type="entry name" value="2-MONOOXYGENASE, PUTATIVE (AFU_ORTHOLOGUE AFUA_1G13660)-RELATED"/>
    <property type="match status" value="1"/>
</dbReference>
<evidence type="ECO:0000259" key="6">
    <source>
        <dbReference type="Pfam" id="PF07976"/>
    </source>
</evidence>
<dbReference type="PRINTS" id="PR00420">
    <property type="entry name" value="RNGMNOXGNASE"/>
</dbReference>
<dbReference type="Pfam" id="PF01494">
    <property type="entry name" value="FAD_binding_3"/>
    <property type="match status" value="1"/>
</dbReference>
<dbReference type="Gene3D" id="3.40.30.20">
    <property type="match status" value="1"/>
</dbReference>
<dbReference type="Proteomes" id="UP001498476">
    <property type="component" value="Unassembled WGS sequence"/>
</dbReference>
<dbReference type="Pfam" id="PF07976">
    <property type="entry name" value="Phe_hydrox_dim"/>
    <property type="match status" value="1"/>
</dbReference>
<organism evidence="7 8">
    <name type="scientific">Neonectria punicea</name>
    <dbReference type="NCBI Taxonomy" id="979145"/>
    <lineage>
        <taxon>Eukaryota</taxon>
        <taxon>Fungi</taxon>
        <taxon>Dikarya</taxon>
        <taxon>Ascomycota</taxon>
        <taxon>Pezizomycotina</taxon>
        <taxon>Sordariomycetes</taxon>
        <taxon>Hypocreomycetidae</taxon>
        <taxon>Hypocreales</taxon>
        <taxon>Nectriaceae</taxon>
        <taxon>Neonectria</taxon>
    </lineage>
</organism>
<comment type="caution">
    <text evidence="7">The sequence shown here is derived from an EMBL/GenBank/DDBJ whole genome shotgun (WGS) entry which is preliminary data.</text>
</comment>
<dbReference type="CDD" id="cd02979">
    <property type="entry name" value="PHOX_C"/>
    <property type="match status" value="1"/>
</dbReference>
<dbReference type="SUPFAM" id="SSF51905">
    <property type="entry name" value="FAD/NAD(P)-binding domain"/>
    <property type="match status" value="1"/>
</dbReference>
<evidence type="ECO:0008006" key="9">
    <source>
        <dbReference type="Google" id="ProtNLM"/>
    </source>
</evidence>
<evidence type="ECO:0000313" key="7">
    <source>
        <dbReference type="EMBL" id="KAK7419247.1"/>
    </source>
</evidence>
<dbReference type="SUPFAM" id="SSF54373">
    <property type="entry name" value="FAD-linked reductases, C-terminal domain"/>
    <property type="match status" value="1"/>
</dbReference>
<dbReference type="Gene3D" id="3.50.50.60">
    <property type="entry name" value="FAD/NAD(P)-binding domain"/>
    <property type="match status" value="1"/>
</dbReference>
<dbReference type="InterPro" id="IPR050641">
    <property type="entry name" value="RIFMO-like"/>
</dbReference>
<keyword evidence="2" id="KW-0285">Flavoprotein</keyword>
<reference evidence="7 8" key="1">
    <citation type="journal article" date="2025" name="Microbiol. Resour. Announc.">
        <title>Draft genome sequences for Neonectria magnoliae and Neonectria punicea, canker pathogens of Liriodendron tulipifera and Acer saccharum in West Virginia.</title>
        <authorList>
            <person name="Petronek H.M."/>
            <person name="Kasson M.T."/>
            <person name="Metheny A.M."/>
            <person name="Stauder C.M."/>
            <person name="Lovett B."/>
            <person name="Lynch S.C."/>
            <person name="Garnas J.R."/>
            <person name="Kasson L.R."/>
            <person name="Stajich J.E."/>
        </authorList>
    </citation>
    <scope>NUCLEOTIDE SEQUENCE [LARGE SCALE GENOMIC DNA]</scope>
    <source>
        <strain evidence="7 8">NRRL 64653</strain>
    </source>
</reference>
<evidence type="ECO:0000256" key="2">
    <source>
        <dbReference type="ARBA" id="ARBA00022630"/>
    </source>
</evidence>
<keyword evidence="3" id="KW-0274">FAD</keyword>
<proteinExistence type="inferred from homology"/>
<dbReference type="InterPro" id="IPR038220">
    <property type="entry name" value="PHOX_C_sf"/>
</dbReference>